<organism evidence="2">
    <name type="scientific">Paenibacillus ihbetae</name>
    <dbReference type="NCBI Taxonomy" id="1870820"/>
    <lineage>
        <taxon>Bacteria</taxon>
        <taxon>Bacillati</taxon>
        <taxon>Bacillota</taxon>
        <taxon>Bacilli</taxon>
        <taxon>Bacillales</taxon>
        <taxon>Paenibacillaceae</taxon>
        <taxon>Paenibacillus</taxon>
    </lineage>
</organism>
<evidence type="ECO:0000259" key="1">
    <source>
        <dbReference type="Pfam" id="PF14080"/>
    </source>
</evidence>
<protein>
    <recommendedName>
        <fullName evidence="1">DUF4261 domain-containing protein</fullName>
    </recommendedName>
</protein>
<name>A0A1B2E141_9BACL</name>
<dbReference type="RefSeq" id="WP_237086798.1">
    <property type="nucleotide sequence ID" value="NZ_CP016809.1"/>
</dbReference>
<dbReference type="AlphaFoldDB" id="A0A1B2E141"/>
<evidence type="ECO:0000313" key="2">
    <source>
        <dbReference type="EMBL" id="ANY73716.1"/>
    </source>
</evidence>
<dbReference type="KEGG" id="pib:BBD41_14675"/>
<dbReference type="InterPro" id="IPR025357">
    <property type="entry name" value="DUF4261"/>
</dbReference>
<proteinExistence type="predicted"/>
<gene>
    <name evidence="2" type="ORF">BBD41_14675</name>
</gene>
<dbReference type="Pfam" id="PF14080">
    <property type="entry name" value="DUF4261"/>
    <property type="match status" value="1"/>
</dbReference>
<accession>A0A1B2E141</accession>
<sequence>MESERVLQQNLDEKSEFQRLFQMYLLFEEEAERPNAEAIRIAIETRCGKTDTVSGSDALSSFAVEAYKVAYRDGEMPAQVMMADFTPFQPESITEMERTQFWTMPDAEDVLEQCRYKLLISDFMAAGLDYKSRSALLADWLEAAVSLFPTCKAIWIPSSGKLLHPAEIAENPYEGAARFLQFGMNIRYFTIHGTEDSLIDSLGLFALGLPDVQYHFHTLDPNDVSRHAFNVAAYLFEADVPVNDGETIAGLLNGEMAPEVHWPCRFEMSLIQPAREVMDVCPGEYAAGERE</sequence>
<feature type="domain" description="DUF4261" evidence="1">
    <location>
        <begin position="200"/>
        <end position="280"/>
    </location>
</feature>
<dbReference type="EMBL" id="CP016809">
    <property type="protein sequence ID" value="ANY73716.1"/>
    <property type="molecule type" value="Genomic_DNA"/>
</dbReference>
<reference evidence="2" key="1">
    <citation type="submission" date="2016-08" db="EMBL/GenBank/DDBJ databases">
        <title>Complete Genome Seqeunce of Paenibacillus sp. nov. IHBB 9852 from high altitute lake of Indian trans-Himalayas.</title>
        <authorList>
            <person name="Kiran S."/>
            <person name="Swarnkar M.K."/>
            <person name="Rana A."/>
            <person name="Tewari R."/>
            <person name="Gulati A."/>
        </authorList>
    </citation>
    <scope>NUCLEOTIDE SEQUENCE [LARGE SCALE GENOMIC DNA]</scope>
    <source>
        <strain evidence="2">IHBB 9852</strain>
    </source>
</reference>